<feature type="compositionally biased region" description="Low complexity" evidence="2">
    <location>
        <begin position="203"/>
        <end position="212"/>
    </location>
</feature>
<dbReference type="KEGG" id="spha:D3Y57_01270"/>
<geneLocation type="plasmid" evidence="4">
    <name>unnamed1</name>
</geneLocation>
<dbReference type="AlphaFoldDB" id="A0A494TBG8"/>
<evidence type="ECO:0000313" key="5">
    <source>
        <dbReference type="Proteomes" id="UP000276254"/>
    </source>
</evidence>
<dbReference type="Proteomes" id="UP000276254">
    <property type="component" value="Plasmid unnamed1"/>
</dbReference>
<keyword evidence="4" id="KW-0614">Plasmid</keyword>
<protein>
    <recommendedName>
        <fullName evidence="6">MASP</fullName>
    </recommendedName>
</protein>
<evidence type="ECO:0000256" key="2">
    <source>
        <dbReference type="SAM" id="MobiDB-lite"/>
    </source>
</evidence>
<evidence type="ECO:0000256" key="3">
    <source>
        <dbReference type="SAM" id="SignalP"/>
    </source>
</evidence>
<dbReference type="OrthoDB" id="10017809at2"/>
<reference evidence="4 5" key="1">
    <citation type="submission" date="2018-09" db="EMBL/GenBank/DDBJ databases">
        <title>Sphingomonas peninsula sp. nov., isolated from fildes peninsula, Antarctic soil.</title>
        <authorList>
            <person name="Yingchao G."/>
        </authorList>
    </citation>
    <scope>NUCLEOTIDE SEQUENCE [LARGE SCALE GENOMIC DNA]</scope>
    <source>
        <strain evidence="4 5">YZ-8</strain>
        <plasmid evidence="4 5">unnamed1</plasmid>
    </source>
</reference>
<accession>A0A494TBG8</accession>
<sequence length="212" mass="21570">MKRSNFLARSAGISVLLLLASPAYAEGKADRARAAIAEATGKIDAANKLGANGEVPRLQAEAQAALRTARENLASGHKEEAIAAANHASTTADLAIGEAQKNRTNAERAQRANTEAKAAVAQQDAAAANARADAAQQSAASAAADAAAARAAPPVVIAPAPPTTTVSTETVKRVATPTRTVKRAPVHRVVKRTTTAPAVSEKTTTTVTTTPN</sequence>
<feature type="region of interest" description="Disordered" evidence="2">
    <location>
        <begin position="193"/>
        <end position="212"/>
    </location>
</feature>
<organism evidence="4 5">
    <name type="scientific">Sphingomonas paeninsulae</name>
    <dbReference type="NCBI Taxonomy" id="2319844"/>
    <lineage>
        <taxon>Bacteria</taxon>
        <taxon>Pseudomonadati</taxon>
        <taxon>Pseudomonadota</taxon>
        <taxon>Alphaproteobacteria</taxon>
        <taxon>Sphingomonadales</taxon>
        <taxon>Sphingomonadaceae</taxon>
        <taxon>Sphingomonas</taxon>
    </lineage>
</organism>
<keyword evidence="1" id="KW-0175">Coiled coil</keyword>
<keyword evidence="3" id="KW-0732">Signal</keyword>
<proteinExistence type="predicted"/>
<feature type="chain" id="PRO_5019833818" description="MASP" evidence="3">
    <location>
        <begin position="26"/>
        <end position="212"/>
    </location>
</feature>
<evidence type="ECO:0000256" key="1">
    <source>
        <dbReference type="SAM" id="Coils"/>
    </source>
</evidence>
<dbReference type="RefSeq" id="WP_121150657.1">
    <property type="nucleotide sequence ID" value="NZ_CP032828.1"/>
</dbReference>
<dbReference type="GeneID" id="39491587"/>
<dbReference type="EMBL" id="CP032828">
    <property type="protein sequence ID" value="AYJ84762.1"/>
    <property type="molecule type" value="Genomic_DNA"/>
</dbReference>
<keyword evidence="5" id="KW-1185">Reference proteome</keyword>
<feature type="coiled-coil region" evidence="1">
    <location>
        <begin position="111"/>
        <end position="138"/>
    </location>
</feature>
<feature type="signal peptide" evidence="3">
    <location>
        <begin position="1"/>
        <end position="25"/>
    </location>
</feature>
<evidence type="ECO:0008006" key="6">
    <source>
        <dbReference type="Google" id="ProtNLM"/>
    </source>
</evidence>
<evidence type="ECO:0000313" key="4">
    <source>
        <dbReference type="EMBL" id="AYJ84762.1"/>
    </source>
</evidence>
<name>A0A494TBG8_SPHPE</name>
<gene>
    <name evidence="4" type="ORF">D3Y57_01270</name>
</gene>